<reference evidence="1" key="2">
    <citation type="journal article" date="2015" name="Fish Shellfish Immunol.">
        <title>Early steps in the European eel (Anguilla anguilla)-Vibrio vulnificus interaction in the gills: Role of the RtxA13 toxin.</title>
        <authorList>
            <person name="Callol A."/>
            <person name="Pajuelo D."/>
            <person name="Ebbesson L."/>
            <person name="Teles M."/>
            <person name="MacKenzie S."/>
            <person name="Amaro C."/>
        </authorList>
    </citation>
    <scope>NUCLEOTIDE SEQUENCE</scope>
</reference>
<protein>
    <submittedName>
        <fullName evidence="1">Uncharacterized protein</fullName>
    </submittedName>
</protein>
<evidence type="ECO:0000313" key="1">
    <source>
        <dbReference type="EMBL" id="JAH13023.1"/>
    </source>
</evidence>
<accession>A0A0E9QA83</accession>
<reference evidence="1" key="1">
    <citation type="submission" date="2014-11" db="EMBL/GenBank/DDBJ databases">
        <authorList>
            <person name="Amaro Gonzalez C."/>
        </authorList>
    </citation>
    <scope>NUCLEOTIDE SEQUENCE</scope>
</reference>
<dbReference type="EMBL" id="GBXM01095554">
    <property type="protein sequence ID" value="JAH13023.1"/>
    <property type="molecule type" value="Transcribed_RNA"/>
</dbReference>
<sequence>MPSASVMYMGKM</sequence>
<proteinExistence type="predicted"/>
<name>A0A0E9QA83_ANGAN</name>
<organism evidence="1">
    <name type="scientific">Anguilla anguilla</name>
    <name type="common">European freshwater eel</name>
    <name type="synonym">Muraena anguilla</name>
    <dbReference type="NCBI Taxonomy" id="7936"/>
    <lineage>
        <taxon>Eukaryota</taxon>
        <taxon>Metazoa</taxon>
        <taxon>Chordata</taxon>
        <taxon>Craniata</taxon>
        <taxon>Vertebrata</taxon>
        <taxon>Euteleostomi</taxon>
        <taxon>Actinopterygii</taxon>
        <taxon>Neopterygii</taxon>
        <taxon>Teleostei</taxon>
        <taxon>Anguilliformes</taxon>
        <taxon>Anguillidae</taxon>
        <taxon>Anguilla</taxon>
    </lineage>
</organism>